<dbReference type="EMBL" id="JUIV01000017">
    <property type="protein sequence ID" value="RYJ37312.1"/>
    <property type="molecule type" value="Genomic_DNA"/>
</dbReference>
<dbReference type="Proteomes" id="UP000290433">
    <property type="component" value="Unassembled WGS sequence"/>
</dbReference>
<gene>
    <name evidence="1" type="ORF">NU08_3665</name>
</gene>
<sequence>MKISIEKKYFTQILKDFSRSNLIFILFCPTDKNRISFIYREIA</sequence>
<name>A0A444VUE8_9FLAO</name>
<protein>
    <submittedName>
        <fullName evidence="1">Uncharacterized protein</fullName>
    </submittedName>
</protein>
<proteinExistence type="predicted"/>
<evidence type="ECO:0000313" key="2">
    <source>
        <dbReference type="Proteomes" id="UP000290433"/>
    </source>
</evidence>
<reference evidence="1 2" key="1">
    <citation type="submission" date="2014-12" db="EMBL/GenBank/DDBJ databases">
        <title>Genome sequence of Flavobacterium anhuiense RCM74.</title>
        <authorList>
            <person name="Kim J.F."/>
            <person name="Song J.Y."/>
            <person name="Kwak M.-J."/>
            <person name="Lee S.-W."/>
        </authorList>
    </citation>
    <scope>NUCLEOTIDE SEQUENCE [LARGE SCALE GENOMIC DNA]</scope>
    <source>
        <strain evidence="1 2">RCM74</strain>
    </source>
</reference>
<evidence type="ECO:0000313" key="1">
    <source>
        <dbReference type="EMBL" id="RYJ37312.1"/>
    </source>
</evidence>
<comment type="caution">
    <text evidence="1">The sequence shown here is derived from an EMBL/GenBank/DDBJ whole genome shotgun (WGS) entry which is preliminary data.</text>
</comment>
<dbReference type="AlphaFoldDB" id="A0A444VUE8"/>
<accession>A0A444VUE8</accession>
<organism evidence="1 2">
    <name type="scientific">Flavobacterium anhuiense</name>
    <dbReference type="NCBI Taxonomy" id="459526"/>
    <lineage>
        <taxon>Bacteria</taxon>
        <taxon>Pseudomonadati</taxon>
        <taxon>Bacteroidota</taxon>
        <taxon>Flavobacteriia</taxon>
        <taxon>Flavobacteriales</taxon>
        <taxon>Flavobacteriaceae</taxon>
        <taxon>Flavobacterium</taxon>
    </lineage>
</organism>